<evidence type="ECO:0000256" key="3">
    <source>
        <dbReference type="SAM" id="MobiDB-lite"/>
    </source>
</evidence>
<dbReference type="SMART" id="SM00360">
    <property type="entry name" value="RRM"/>
    <property type="match status" value="1"/>
</dbReference>
<dbReference type="Proteomes" id="UP001153709">
    <property type="component" value="Chromosome 9"/>
</dbReference>
<dbReference type="InterPro" id="IPR000504">
    <property type="entry name" value="RRM_dom"/>
</dbReference>
<dbReference type="OrthoDB" id="3800936at2759"/>
<evidence type="ECO:0000256" key="2">
    <source>
        <dbReference type="PROSITE-ProRule" id="PRU00176"/>
    </source>
</evidence>
<dbReference type="GO" id="GO:0003723">
    <property type="term" value="F:RNA binding"/>
    <property type="evidence" value="ECO:0007669"/>
    <property type="project" value="UniProtKB-UniRule"/>
</dbReference>
<protein>
    <recommendedName>
        <fullName evidence="4">RRM domain-containing protein</fullName>
    </recommendedName>
</protein>
<dbReference type="InterPro" id="IPR035979">
    <property type="entry name" value="RBD_domain_sf"/>
</dbReference>
<dbReference type="AlphaFoldDB" id="A0A9N9TGG8"/>
<reference evidence="5" key="1">
    <citation type="submission" date="2022-01" db="EMBL/GenBank/DDBJ databases">
        <authorList>
            <person name="King R."/>
        </authorList>
    </citation>
    <scope>NUCLEOTIDE SEQUENCE</scope>
</reference>
<accession>A0A9N9TGG8</accession>
<sequence length="169" mass="18832">MSGRSLVLIFDSSQHRMVCSKGDFSSIYDVTPYKAQILATMKYVSPPGRGTEIFISGLRRDILIQEILEMMLPIGDIYQIRILQEFSGYCRGMGFVKFFDVTAARKATILLNKSKSQPIGIFDRKKCFPNTSPLPIPFTSTPPQQSVQITSVSPPELDQSNQVTSTTAN</sequence>
<dbReference type="EMBL" id="OU898284">
    <property type="protein sequence ID" value="CAG9841026.1"/>
    <property type="molecule type" value="Genomic_DNA"/>
</dbReference>
<organism evidence="5 6">
    <name type="scientific">Diabrotica balteata</name>
    <name type="common">Banded cucumber beetle</name>
    <dbReference type="NCBI Taxonomy" id="107213"/>
    <lineage>
        <taxon>Eukaryota</taxon>
        <taxon>Metazoa</taxon>
        <taxon>Ecdysozoa</taxon>
        <taxon>Arthropoda</taxon>
        <taxon>Hexapoda</taxon>
        <taxon>Insecta</taxon>
        <taxon>Pterygota</taxon>
        <taxon>Neoptera</taxon>
        <taxon>Endopterygota</taxon>
        <taxon>Coleoptera</taxon>
        <taxon>Polyphaga</taxon>
        <taxon>Cucujiformia</taxon>
        <taxon>Chrysomeloidea</taxon>
        <taxon>Chrysomelidae</taxon>
        <taxon>Galerucinae</taxon>
        <taxon>Diabroticina</taxon>
        <taxon>Diabroticites</taxon>
        <taxon>Diabrotica</taxon>
    </lineage>
</organism>
<feature type="domain" description="RRM" evidence="4">
    <location>
        <begin position="51"/>
        <end position="116"/>
    </location>
</feature>
<dbReference type="InterPro" id="IPR012677">
    <property type="entry name" value="Nucleotide-bd_a/b_plait_sf"/>
</dbReference>
<name>A0A9N9TGG8_DIABA</name>
<evidence type="ECO:0000313" key="6">
    <source>
        <dbReference type="Proteomes" id="UP001153709"/>
    </source>
</evidence>
<dbReference type="Gene3D" id="3.30.70.330">
    <property type="match status" value="1"/>
</dbReference>
<evidence type="ECO:0000313" key="5">
    <source>
        <dbReference type="EMBL" id="CAG9841026.1"/>
    </source>
</evidence>
<keyword evidence="1 2" id="KW-0694">RNA-binding</keyword>
<feature type="region of interest" description="Disordered" evidence="3">
    <location>
        <begin position="133"/>
        <end position="169"/>
    </location>
</feature>
<keyword evidence="6" id="KW-1185">Reference proteome</keyword>
<dbReference type="PROSITE" id="PS50102">
    <property type="entry name" value="RRM"/>
    <property type="match status" value="1"/>
</dbReference>
<proteinExistence type="predicted"/>
<evidence type="ECO:0000259" key="4">
    <source>
        <dbReference type="PROSITE" id="PS50102"/>
    </source>
</evidence>
<dbReference type="SUPFAM" id="SSF54928">
    <property type="entry name" value="RNA-binding domain, RBD"/>
    <property type="match status" value="1"/>
</dbReference>
<dbReference type="Pfam" id="PF00076">
    <property type="entry name" value="RRM_1"/>
    <property type="match status" value="1"/>
</dbReference>
<evidence type="ECO:0000256" key="1">
    <source>
        <dbReference type="ARBA" id="ARBA00022884"/>
    </source>
</evidence>
<gene>
    <name evidence="5" type="ORF">DIABBA_LOCUS13626</name>
</gene>